<keyword evidence="5" id="KW-1185">Reference proteome</keyword>
<comment type="caution">
    <text evidence="4">The sequence shown here is derived from an EMBL/GenBank/DDBJ whole genome shotgun (WGS) entry which is preliminary data.</text>
</comment>
<organism evidence="4 5">
    <name type="scientific">Cymbomonas tetramitiformis</name>
    <dbReference type="NCBI Taxonomy" id="36881"/>
    <lineage>
        <taxon>Eukaryota</taxon>
        <taxon>Viridiplantae</taxon>
        <taxon>Chlorophyta</taxon>
        <taxon>Pyramimonadophyceae</taxon>
        <taxon>Pyramimonadales</taxon>
        <taxon>Pyramimonadaceae</taxon>
        <taxon>Cymbomonas</taxon>
    </lineage>
</organism>
<evidence type="ECO:0000256" key="2">
    <source>
        <dbReference type="ARBA" id="ARBA00022490"/>
    </source>
</evidence>
<evidence type="ECO:0000256" key="1">
    <source>
        <dbReference type="ARBA" id="ARBA00004430"/>
    </source>
</evidence>
<reference evidence="4 5" key="1">
    <citation type="journal article" date="2015" name="Genome Biol. Evol.">
        <title>Comparative Genomics of a Bacterivorous Green Alga Reveals Evolutionary Causalities and Consequences of Phago-Mixotrophic Mode of Nutrition.</title>
        <authorList>
            <person name="Burns J.A."/>
            <person name="Paasch A."/>
            <person name="Narechania A."/>
            <person name="Kim E."/>
        </authorList>
    </citation>
    <scope>NUCLEOTIDE SEQUENCE [LARGE SCALE GENOMIC DNA]</scope>
    <source>
        <strain evidence="4 5">PLY_AMNH</strain>
    </source>
</reference>
<dbReference type="SUPFAM" id="SSF52047">
    <property type="entry name" value="RNI-like"/>
    <property type="match status" value="1"/>
</dbReference>
<evidence type="ECO:0000256" key="3">
    <source>
        <dbReference type="ARBA" id="ARBA00023212"/>
    </source>
</evidence>
<dbReference type="GO" id="GO:0005930">
    <property type="term" value="C:axoneme"/>
    <property type="evidence" value="ECO:0007669"/>
    <property type="project" value="UniProtKB-SubCell"/>
</dbReference>
<protein>
    <submittedName>
        <fullName evidence="4">Uncharacterized protein</fullName>
    </submittedName>
</protein>
<comment type="subcellular location">
    <subcellularLocation>
        <location evidence="1">Cytoplasm</location>
        <location evidence="1">Cytoskeleton</location>
        <location evidence="1">Cilium axoneme</location>
    </subcellularLocation>
</comment>
<dbReference type="Proteomes" id="UP001190700">
    <property type="component" value="Unassembled WGS sequence"/>
</dbReference>
<proteinExistence type="predicted"/>
<dbReference type="AlphaFoldDB" id="A0AAE0FW37"/>
<keyword evidence="3" id="KW-0206">Cytoskeleton</keyword>
<dbReference type="Gene3D" id="3.80.10.10">
    <property type="entry name" value="Ribonuclease Inhibitor"/>
    <property type="match status" value="4"/>
</dbReference>
<dbReference type="Pfam" id="PF13516">
    <property type="entry name" value="LRR_6"/>
    <property type="match status" value="7"/>
</dbReference>
<accession>A0AAE0FW37</accession>
<keyword evidence="2" id="KW-0963">Cytoplasm</keyword>
<evidence type="ECO:0000313" key="4">
    <source>
        <dbReference type="EMBL" id="KAK3266723.1"/>
    </source>
</evidence>
<dbReference type="SMART" id="SM00368">
    <property type="entry name" value="LRR_RI"/>
    <property type="match status" value="9"/>
</dbReference>
<evidence type="ECO:0000313" key="5">
    <source>
        <dbReference type="Proteomes" id="UP001190700"/>
    </source>
</evidence>
<sequence>MYDVSGIEALADALVFNGSLNSLDLSRNNIGPEGAEALTVALTPNAAGLCNRSLDTLDVRGNAITGEAAEQLAKAVLEHPSMKVFNTIAMQDVKNDQLTQLDLRKADVGIPGVVVLSKLLVFNGSLNTVNLSYNFIGDEGAKALAVALTPNMEGVFNRFLNTLDISGNNIGPDGAKALAVALTPNEDGVFNESLNTLNLDRNQLCGVDGDGDGTSDASGIKALANALASNKSLNTLNLADNNIGPDEAKALALALTPNQEGVFNTSLNTLILSGNEIGPEGAKALAAALTPNEKGMFNTSLNTLNLKYNDVGDEGEAAVQEVVKKHPNVATFNLKI</sequence>
<gene>
    <name evidence="4" type="ORF">CYMTET_24681</name>
</gene>
<dbReference type="EMBL" id="LGRX02012868">
    <property type="protein sequence ID" value="KAK3266723.1"/>
    <property type="molecule type" value="Genomic_DNA"/>
</dbReference>
<name>A0AAE0FW37_9CHLO</name>
<dbReference type="PANTHER" id="PTHR24107:SF2">
    <property type="entry name" value="NLR FAMILY CARD DOMAIN CONTAINING 3"/>
    <property type="match status" value="1"/>
</dbReference>
<dbReference type="PANTHER" id="PTHR24107">
    <property type="entry name" value="YNEIN REGULATORY COMPLEX SUBUNIT 5"/>
    <property type="match status" value="1"/>
</dbReference>
<dbReference type="InterPro" id="IPR001611">
    <property type="entry name" value="Leu-rich_rpt"/>
</dbReference>
<dbReference type="InterPro" id="IPR052410">
    <property type="entry name" value="DRC5"/>
</dbReference>
<dbReference type="InterPro" id="IPR032675">
    <property type="entry name" value="LRR_dom_sf"/>
</dbReference>